<reference evidence="2 3" key="1">
    <citation type="submission" date="2018-05" db="EMBL/GenBank/DDBJ databases">
        <title>Genomic Encyclopedia of Type Strains, Phase IV (KMG-IV): sequencing the most valuable type-strain genomes for metagenomic binning, comparative biology and taxonomic classification.</title>
        <authorList>
            <person name="Goeker M."/>
        </authorList>
    </citation>
    <scope>NUCLEOTIDE SEQUENCE [LARGE SCALE GENOMIC DNA]</scope>
    <source>
        <strain evidence="2 3">DSM 6986</strain>
    </source>
</reference>
<feature type="transmembrane region" description="Helical" evidence="1">
    <location>
        <begin position="47"/>
        <end position="68"/>
    </location>
</feature>
<dbReference type="RefSeq" id="WP_109614826.1">
    <property type="nucleotide sequence ID" value="NZ_QGGG01000025.1"/>
</dbReference>
<evidence type="ECO:0000256" key="1">
    <source>
        <dbReference type="SAM" id="Phobius"/>
    </source>
</evidence>
<sequence length="72" mass="7674">MRLLRISLALLLLATGNALYRHGLAMHAAYRAAYCSGRRPASMSPAELLLLGSIVGVGIAGVWVGIVWRVAQ</sequence>
<comment type="caution">
    <text evidence="2">The sequence shown here is derived from an EMBL/GenBank/DDBJ whole genome shotgun (WGS) entry which is preliminary data.</text>
</comment>
<dbReference type="AlphaFoldDB" id="A0A316BL53"/>
<keyword evidence="1" id="KW-0472">Membrane</keyword>
<accession>A0A316BL53</accession>
<protein>
    <submittedName>
        <fullName evidence="2">Uncharacterized protein</fullName>
    </submittedName>
</protein>
<name>A0A316BL53_PSESE</name>
<keyword evidence="1" id="KW-0812">Transmembrane</keyword>
<evidence type="ECO:0000313" key="3">
    <source>
        <dbReference type="Proteomes" id="UP000245396"/>
    </source>
</evidence>
<keyword evidence="3" id="KW-1185">Reference proteome</keyword>
<evidence type="ECO:0000313" key="2">
    <source>
        <dbReference type="EMBL" id="PWJ73858.1"/>
    </source>
</evidence>
<dbReference type="EMBL" id="QGGG01000025">
    <property type="protein sequence ID" value="PWJ73858.1"/>
    <property type="molecule type" value="Genomic_DNA"/>
</dbReference>
<proteinExistence type="predicted"/>
<keyword evidence="1" id="KW-1133">Transmembrane helix</keyword>
<gene>
    <name evidence="2" type="ORF">C7441_12542</name>
</gene>
<organism evidence="2 3">
    <name type="scientific">Pseudaminobacter salicylatoxidans</name>
    <dbReference type="NCBI Taxonomy" id="93369"/>
    <lineage>
        <taxon>Bacteria</taxon>
        <taxon>Pseudomonadati</taxon>
        <taxon>Pseudomonadota</taxon>
        <taxon>Alphaproteobacteria</taxon>
        <taxon>Hyphomicrobiales</taxon>
        <taxon>Phyllobacteriaceae</taxon>
        <taxon>Pseudaminobacter</taxon>
    </lineage>
</organism>
<dbReference type="Proteomes" id="UP000245396">
    <property type="component" value="Unassembled WGS sequence"/>
</dbReference>